<proteinExistence type="predicted"/>
<evidence type="ECO:0000313" key="1">
    <source>
        <dbReference type="EMBL" id="GGH77966.1"/>
    </source>
</evidence>
<dbReference type="AlphaFoldDB" id="A0A917J1Q2"/>
<organism evidence="1 2">
    <name type="scientific">Filimonas zeae</name>
    <dbReference type="NCBI Taxonomy" id="1737353"/>
    <lineage>
        <taxon>Bacteria</taxon>
        <taxon>Pseudomonadati</taxon>
        <taxon>Bacteroidota</taxon>
        <taxon>Chitinophagia</taxon>
        <taxon>Chitinophagales</taxon>
        <taxon>Chitinophagaceae</taxon>
        <taxon>Filimonas</taxon>
    </lineage>
</organism>
<reference evidence="1" key="1">
    <citation type="journal article" date="2014" name="Int. J. Syst. Evol. Microbiol.">
        <title>Complete genome sequence of Corynebacterium casei LMG S-19264T (=DSM 44701T), isolated from a smear-ripened cheese.</title>
        <authorList>
            <consortium name="US DOE Joint Genome Institute (JGI-PGF)"/>
            <person name="Walter F."/>
            <person name="Albersmeier A."/>
            <person name="Kalinowski J."/>
            <person name="Ruckert C."/>
        </authorList>
    </citation>
    <scope>NUCLEOTIDE SEQUENCE</scope>
    <source>
        <strain evidence="1">CGMCC 1.15290</strain>
    </source>
</reference>
<evidence type="ECO:0000313" key="2">
    <source>
        <dbReference type="Proteomes" id="UP000627292"/>
    </source>
</evidence>
<comment type="caution">
    <text evidence="1">The sequence shown here is derived from an EMBL/GenBank/DDBJ whole genome shotgun (WGS) entry which is preliminary data.</text>
</comment>
<accession>A0A917J1Q2</accession>
<reference evidence="1" key="2">
    <citation type="submission" date="2020-09" db="EMBL/GenBank/DDBJ databases">
        <authorList>
            <person name="Sun Q."/>
            <person name="Zhou Y."/>
        </authorList>
    </citation>
    <scope>NUCLEOTIDE SEQUENCE</scope>
    <source>
        <strain evidence="1">CGMCC 1.15290</strain>
    </source>
</reference>
<sequence>MFGYRGTAIRIRAAEEHNIAPAMLKSWGSILRSLVENNPVSVSIGDVTELNLQECFLIHLTLMSYTGQLTCDSFANADKVCSALEHFKNYPKVPSFTEALDKLYRNTHTICVIDSNLQHTLYGATQQLRLHKEGEGGVGYVILMHALKTETIWVTLGDHNRIAYRIGFADYKCGNTINFVSITPENLFLPKGEELPVYIYNLMHYSAWQNV</sequence>
<name>A0A917J1Q2_9BACT</name>
<gene>
    <name evidence="1" type="ORF">GCM10011379_45110</name>
</gene>
<dbReference type="EMBL" id="BMIB01000004">
    <property type="protein sequence ID" value="GGH77966.1"/>
    <property type="molecule type" value="Genomic_DNA"/>
</dbReference>
<protein>
    <submittedName>
        <fullName evidence="1">Uncharacterized protein</fullName>
    </submittedName>
</protein>
<keyword evidence="2" id="KW-1185">Reference proteome</keyword>
<dbReference type="Proteomes" id="UP000627292">
    <property type="component" value="Unassembled WGS sequence"/>
</dbReference>